<dbReference type="PANTHER" id="PTHR10655">
    <property type="entry name" value="LYSOPHOSPHOLIPASE-RELATED"/>
    <property type="match status" value="1"/>
</dbReference>
<keyword evidence="2" id="KW-0378">Hydrolase</keyword>
<name>A0A4Q7LX41_9BURK</name>
<comment type="caution">
    <text evidence="4">The sequence shown here is derived from an EMBL/GenBank/DDBJ whole genome shotgun (WGS) entry which is preliminary data.</text>
</comment>
<dbReference type="Gene3D" id="3.40.50.1820">
    <property type="entry name" value="alpha/beta hydrolase"/>
    <property type="match status" value="1"/>
</dbReference>
<keyword evidence="5" id="KW-1185">Reference proteome</keyword>
<dbReference type="Proteomes" id="UP000293433">
    <property type="component" value="Unassembled WGS sequence"/>
</dbReference>
<protein>
    <submittedName>
        <fullName evidence="4">Phospholipase/carboxylesterase</fullName>
    </submittedName>
</protein>
<evidence type="ECO:0000256" key="1">
    <source>
        <dbReference type="ARBA" id="ARBA00006499"/>
    </source>
</evidence>
<dbReference type="EMBL" id="SGWV01000007">
    <property type="protein sequence ID" value="RZS58459.1"/>
    <property type="molecule type" value="Genomic_DNA"/>
</dbReference>
<gene>
    <name evidence="4" type="ORF">EV685_0752</name>
</gene>
<evidence type="ECO:0000313" key="4">
    <source>
        <dbReference type="EMBL" id="RZS58459.1"/>
    </source>
</evidence>
<dbReference type="RefSeq" id="WP_130480602.1">
    <property type="nucleotide sequence ID" value="NZ_SGWV01000007.1"/>
</dbReference>
<accession>A0A4Q7LX41</accession>
<dbReference type="GO" id="GO:0016787">
    <property type="term" value="F:hydrolase activity"/>
    <property type="evidence" value="ECO:0007669"/>
    <property type="project" value="UniProtKB-KW"/>
</dbReference>
<dbReference type="NCBIfam" id="NF008525">
    <property type="entry name" value="PRK11460.1"/>
    <property type="match status" value="1"/>
</dbReference>
<evidence type="ECO:0000256" key="2">
    <source>
        <dbReference type="ARBA" id="ARBA00022801"/>
    </source>
</evidence>
<evidence type="ECO:0000313" key="5">
    <source>
        <dbReference type="Proteomes" id="UP000293433"/>
    </source>
</evidence>
<dbReference type="InterPro" id="IPR003140">
    <property type="entry name" value="PLipase/COase/thioEstase"/>
</dbReference>
<dbReference type="Pfam" id="PF02230">
    <property type="entry name" value="Abhydrolase_2"/>
    <property type="match status" value="1"/>
</dbReference>
<comment type="similarity">
    <text evidence="1">Belongs to the AB hydrolase superfamily. AB hydrolase 2 family.</text>
</comment>
<reference evidence="4 5" key="1">
    <citation type="submission" date="2019-02" db="EMBL/GenBank/DDBJ databases">
        <title>Genomic Encyclopedia of Type Strains, Phase IV (KMG-IV): sequencing the most valuable type-strain genomes for metagenomic binning, comparative biology and taxonomic classification.</title>
        <authorList>
            <person name="Goeker M."/>
        </authorList>
    </citation>
    <scope>NUCLEOTIDE SEQUENCE [LARGE SCALE GENOMIC DNA]</scope>
    <source>
        <strain evidence="4 5">DSM 10617</strain>
    </source>
</reference>
<dbReference type="PANTHER" id="PTHR10655:SF17">
    <property type="entry name" value="LYSOPHOSPHOLIPASE-LIKE PROTEIN 1"/>
    <property type="match status" value="1"/>
</dbReference>
<evidence type="ECO:0000259" key="3">
    <source>
        <dbReference type="Pfam" id="PF02230"/>
    </source>
</evidence>
<proteinExistence type="inferred from homology"/>
<organism evidence="4 5">
    <name type="scientific">Sphaerotilus mobilis</name>
    <dbReference type="NCBI Taxonomy" id="47994"/>
    <lineage>
        <taxon>Bacteria</taxon>
        <taxon>Pseudomonadati</taxon>
        <taxon>Pseudomonadota</taxon>
        <taxon>Betaproteobacteria</taxon>
        <taxon>Burkholderiales</taxon>
        <taxon>Sphaerotilaceae</taxon>
        <taxon>Sphaerotilus</taxon>
    </lineage>
</organism>
<dbReference type="InterPro" id="IPR050565">
    <property type="entry name" value="LYPA1-2/EST-like"/>
</dbReference>
<dbReference type="SUPFAM" id="SSF53474">
    <property type="entry name" value="alpha/beta-Hydrolases"/>
    <property type="match status" value="1"/>
</dbReference>
<dbReference type="AlphaFoldDB" id="A0A4Q7LX41"/>
<feature type="domain" description="Phospholipase/carboxylesterase/thioesterase" evidence="3">
    <location>
        <begin position="16"/>
        <end position="215"/>
    </location>
</feature>
<dbReference type="OrthoDB" id="9801763at2"/>
<sequence>MTTDLHTANIELLPAAGAPRQLMLLLHGVGANAANLLPLGRVLRAHFPQAAVISLQGYEPFDGMPHDGSARQWFSIRGDVEAQRPARVAAVLPRLVADIRAHQERLGVGEAATALVGFSQGTILSLEAVAARDGLAGRVLAFSGRYASLPAQAPKLTTLHFFHGGADPVIPVRHAKEAMQHLAQLEGSDATLDIAEGIGHELDAALLDCALHRLTHHIPMRTWQAALGGVAAAASPGGDDTLQ</sequence>
<dbReference type="InterPro" id="IPR029058">
    <property type="entry name" value="AB_hydrolase_fold"/>
</dbReference>